<dbReference type="AlphaFoldDB" id="A0A2K9NNZ8"/>
<dbReference type="OrthoDB" id="5292269at2"/>
<dbReference type="EMBL" id="CP025704">
    <property type="protein sequence ID" value="AUN97222.1"/>
    <property type="molecule type" value="Genomic_DNA"/>
</dbReference>
<evidence type="ECO:0000313" key="1">
    <source>
        <dbReference type="EMBL" id="AUN97222.1"/>
    </source>
</evidence>
<organism evidence="1 2">
    <name type="scientific">Bacteriovorax stolpii</name>
    <name type="common">Bdellovibrio stolpii</name>
    <dbReference type="NCBI Taxonomy" id="960"/>
    <lineage>
        <taxon>Bacteria</taxon>
        <taxon>Pseudomonadati</taxon>
        <taxon>Bdellovibrionota</taxon>
        <taxon>Bacteriovoracia</taxon>
        <taxon>Bacteriovoracales</taxon>
        <taxon>Bacteriovoracaceae</taxon>
        <taxon>Bacteriovorax</taxon>
    </lineage>
</organism>
<dbReference type="KEGG" id="bsto:C0V70_03675"/>
<sequence length="189" mass="22022">MADPRLQRKYLRAPLKSQALYVDDEHVFKARILNISEGGVLLSELPHIPEINSLPIALNVIQYPRFHGMPLEDLKQLTVEDFPRVILKTKVRMVRSFENQSNVDRVFINFIGCEFYNPPADFKLTIFQYVETFAKNTVYLLSLFESLGNRTEQLETLRTVAHLLGYDRRMKIPLLRAKVLHDYQSLESL</sequence>
<dbReference type="InterPro" id="IPR009875">
    <property type="entry name" value="PilZ_domain"/>
</dbReference>
<dbReference type="Pfam" id="PF07238">
    <property type="entry name" value="PilZ"/>
    <property type="match status" value="1"/>
</dbReference>
<dbReference type="GO" id="GO:0035438">
    <property type="term" value="F:cyclic-di-GMP binding"/>
    <property type="evidence" value="ECO:0007669"/>
    <property type="project" value="InterPro"/>
</dbReference>
<keyword evidence="2" id="KW-1185">Reference proteome</keyword>
<name>A0A2K9NNZ8_BACTC</name>
<gene>
    <name evidence="1" type="ORF">C0V70_03675</name>
</gene>
<dbReference type="SUPFAM" id="SSF141371">
    <property type="entry name" value="PilZ domain-like"/>
    <property type="match status" value="1"/>
</dbReference>
<dbReference type="Proteomes" id="UP000235584">
    <property type="component" value="Chromosome"/>
</dbReference>
<proteinExistence type="predicted"/>
<dbReference type="RefSeq" id="WP_102242517.1">
    <property type="nucleotide sequence ID" value="NZ_CP025704.1"/>
</dbReference>
<accession>A0A2K9NNZ8</accession>
<evidence type="ECO:0000313" key="2">
    <source>
        <dbReference type="Proteomes" id="UP000235584"/>
    </source>
</evidence>
<reference evidence="1 2" key="1">
    <citation type="submission" date="2018-01" db="EMBL/GenBank/DDBJ databases">
        <title>Complete genome sequence of Bacteriovorax stolpii DSM12778.</title>
        <authorList>
            <person name="Tang B."/>
            <person name="Chang J."/>
        </authorList>
    </citation>
    <scope>NUCLEOTIDE SEQUENCE [LARGE SCALE GENOMIC DNA]</scope>
    <source>
        <strain evidence="1 2">DSM 12778</strain>
    </source>
</reference>
<protein>
    <submittedName>
        <fullName evidence="1">Uncharacterized protein</fullName>
    </submittedName>
</protein>